<evidence type="ECO:0000256" key="4">
    <source>
        <dbReference type="ARBA" id="ARBA00013014"/>
    </source>
</evidence>
<evidence type="ECO:0000256" key="7">
    <source>
        <dbReference type="ARBA" id="ARBA00022857"/>
    </source>
</evidence>
<dbReference type="NCBIfam" id="NF005094">
    <property type="entry name" value="PRK06522.2-5"/>
    <property type="match status" value="1"/>
</dbReference>
<comment type="function">
    <text evidence="1 11">Catalyzes the NADPH-dependent reduction of ketopantoate into pantoic acid.</text>
</comment>
<accession>A0A261V0D0</accession>
<dbReference type="InterPro" id="IPR008927">
    <property type="entry name" value="6-PGluconate_DH-like_C_sf"/>
</dbReference>
<feature type="domain" description="Ketopantoate reductase N-terminal" evidence="12">
    <location>
        <begin position="5"/>
        <end position="148"/>
    </location>
</feature>
<dbReference type="InterPro" id="IPR036291">
    <property type="entry name" value="NAD(P)-bd_dom_sf"/>
</dbReference>
<comment type="caution">
    <text evidence="14">The sequence shown here is derived from an EMBL/GenBank/DDBJ whole genome shotgun (WGS) entry which is preliminary data.</text>
</comment>
<dbReference type="EC" id="1.1.1.169" evidence="4 11"/>
<comment type="catalytic activity">
    <reaction evidence="10 11">
        <text>(R)-pantoate + NADP(+) = 2-dehydropantoate + NADPH + H(+)</text>
        <dbReference type="Rhea" id="RHEA:16233"/>
        <dbReference type="ChEBI" id="CHEBI:11561"/>
        <dbReference type="ChEBI" id="CHEBI:15378"/>
        <dbReference type="ChEBI" id="CHEBI:15980"/>
        <dbReference type="ChEBI" id="CHEBI:57783"/>
        <dbReference type="ChEBI" id="CHEBI:58349"/>
        <dbReference type="EC" id="1.1.1.169"/>
    </reaction>
</comment>
<dbReference type="OrthoDB" id="9796561at2"/>
<dbReference type="PANTHER" id="PTHR21708:SF26">
    <property type="entry name" value="2-DEHYDROPANTOATE 2-REDUCTASE"/>
    <property type="match status" value="1"/>
</dbReference>
<evidence type="ECO:0000313" key="14">
    <source>
        <dbReference type="EMBL" id="OZI67606.1"/>
    </source>
</evidence>
<dbReference type="Proteomes" id="UP000216885">
    <property type="component" value="Unassembled WGS sequence"/>
</dbReference>
<dbReference type="RefSeq" id="WP_094823996.1">
    <property type="nucleotide sequence ID" value="NZ_NEVO01000019.1"/>
</dbReference>
<organism evidence="14 15">
    <name type="scientific">Bordetella genomosp. 4</name>
    <dbReference type="NCBI Taxonomy" id="463044"/>
    <lineage>
        <taxon>Bacteria</taxon>
        <taxon>Pseudomonadati</taxon>
        <taxon>Pseudomonadota</taxon>
        <taxon>Betaproteobacteria</taxon>
        <taxon>Burkholderiales</taxon>
        <taxon>Alcaligenaceae</taxon>
        <taxon>Bordetella</taxon>
    </lineage>
</organism>
<comment type="pathway">
    <text evidence="2 11">Cofactor biosynthesis; (R)-pantothenate biosynthesis; (R)-pantoate from 3-methyl-2-oxobutanoate: step 2/2.</text>
</comment>
<evidence type="ECO:0000256" key="2">
    <source>
        <dbReference type="ARBA" id="ARBA00004994"/>
    </source>
</evidence>
<evidence type="ECO:0000256" key="9">
    <source>
        <dbReference type="ARBA" id="ARBA00032024"/>
    </source>
</evidence>
<dbReference type="InterPro" id="IPR013752">
    <property type="entry name" value="KPA_reductase"/>
</dbReference>
<dbReference type="UniPathway" id="UPA00028">
    <property type="reaction ID" value="UER00004"/>
</dbReference>
<protein>
    <recommendedName>
        <fullName evidence="5 11">2-dehydropantoate 2-reductase</fullName>
        <ecNumber evidence="4 11">1.1.1.169</ecNumber>
    </recommendedName>
    <alternativeName>
        <fullName evidence="9 11">Ketopantoate reductase</fullName>
    </alternativeName>
</protein>
<evidence type="ECO:0000259" key="12">
    <source>
        <dbReference type="Pfam" id="PF02558"/>
    </source>
</evidence>
<keyword evidence="7 11" id="KW-0521">NADP</keyword>
<dbReference type="InterPro" id="IPR013332">
    <property type="entry name" value="KPR_N"/>
</dbReference>
<keyword evidence="6 11" id="KW-0566">Pantothenate biosynthesis</keyword>
<dbReference type="NCBIfam" id="TIGR00745">
    <property type="entry name" value="apbA_panE"/>
    <property type="match status" value="1"/>
</dbReference>
<name>A0A261V0D0_9BORD</name>
<dbReference type="FunFam" id="3.40.50.720:FF:000307">
    <property type="entry name" value="2-dehydropantoate 2-reductase"/>
    <property type="match status" value="1"/>
</dbReference>
<dbReference type="InterPro" id="IPR013328">
    <property type="entry name" value="6PGD_dom2"/>
</dbReference>
<gene>
    <name evidence="14" type="ORF">CAL20_00750</name>
</gene>
<evidence type="ECO:0000259" key="13">
    <source>
        <dbReference type="Pfam" id="PF08546"/>
    </source>
</evidence>
<dbReference type="Pfam" id="PF02558">
    <property type="entry name" value="ApbA"/>
    <property type="match status" value="1"/>
</dbReference>
<dbReference type="Pfam" id="PF08546">
    <property type="entry name" value="ApbA_C"/>
    <property type="match status" value="1"/>
</dbReference>
<sequence>MRLLFLGAGGTGGYFGGRAAQAGADVTFLVREARAQKLRAEGLKIESPRGDAVVRPQLVTANDLTAAYDVVVLSCKAYDLSSAIEAIRPAVGPDTAILPIMNGVLQYDALDAAFGASRVLGGLCQINATLGAEGQVKHLGQHAVFVYGERAGEPRSARCTALEAALADAAFTSRLSTEIQQDIWEKYVFLTTMASATCLMRGSIGQIASTDSGEDILRSLLRECQQVAAASGHAVRAGADESALKILTDRQSPMTASMYRDLSLNAPVEADHIVGDMVRRAGVLQLDVPLLRVAYTHLQVYQAQRAASV</sequence>
<dbReference type="GO" id="GO:0008677">
    <property type="term" value="F:2-dehydropantoate 2-reductase activity"/>
    <property type="evidence" value="ECO:0007669"/>
    <property type="project" value="UniProtKB-EC"/>
</dbReference>
<keyword evidence="15" id="KW-1185">Reference proteome</keyword>
<evidence type="ECO:0000313" key="15">
    <source>
        <dbReference type="Proteomes" id="UP000216885"/>
    </source>
</evidence>
<dbReference type="Gene3D" id="3.40.50.720">
    <property type="entry name" value="NAD(P)-binding Rossmann-like Domain"/>
    <property type="match status" value="1"/>
</dbReference>
<dbReference type="SUPFAM" id="SSF51735">
    <property type="entry name" value="NAD(P)-binding Rossmann-fold domains"/>
    <property type="match status" value="1"/>
</dbReference>
<keyword evidence="8 11" id="KW-0560">Oxidoreductase</keyword>
<dbReference type="InterPro" id="IPR051402">
    <property type="entry name" value="KPR-Related"/>
</dbReference>
<evidence type="ECO:0000256" key="1">
    <source>
        <dbReference type="ARBA" id="ARBA00002919"/>
    </source>
</evidence>
<evidence type="ECO:0000256" key="11">
    <source>
        <dbReference type="RuleBase" id="RU362068"/>
    </source>
</evidence>
<evidence type="ECO:0000256" key="6">
    <source>
        <dbReference type="ARBA" id="ARBA00022655"/>
    </source>
</evidence>
<dbReference type="FunFam" id="1.10.1040.10:FF:000017">
    <property type="entry name" value="2-dehydropantoate 2-reductase"/>
    <property type="match status" value="1"/>
</dbReference>
<feature type="domain" description="Ketopantoate reductase C-terminal" evidence="13">
    <location>
        <begin position="178"/>
        <end position="301"/>
    </location>
</feature>
<dbReference type="AlphaFoldDB" id="A0A261V0D0"/>
<evidence type="ECO:0000256" key="8">
    <source>
        <dbReference type="ARBA" id="ARBA00023002"/>
    </source>
</evidence>
<reference evidence="14 15" key="1">
    <citation type="submission" date="2017-05" db="EMBL/GenBank/DDBJ databases">
        <title>Complete and WGS of Bordetella genogroups.</title>
        <authorList>
            <person name="Spilker T."/>
            <person name="LiPuma J."/>
        </authorList>
    </citation>
    <scope>NUCLEOTIDE SEQUENCE [LARGE SCALE GENOMIC DNA]</scope>
    <source>
        <strain evidence="14 15">AU9919</strain>
    </source>
</reference>
<proteinExistence type="inferred from homology"/>
<comment type="similarity">
    <text evidence="3 11">Belongs to the ketopantoate reductase family.</text>
</comment>
<evidence type="ECO:0000256" key="3">
    <source>
        <dbReference type="ARBA" id="ARBA00007870"/>
    </source>
</evidence>
<dbReference type="Gene3D" id="1.10.1040.10">
    <property type="entry name" value="N-(1-d-carboxylethyl)-l-norvaline Dehydrogenase, domain 2"/>
    <property type="match status" value="1"/>
</dbReference>
<dbReference type="PANTHER" id="PTHR21708">
    <property type="entry name" value="PROBABLE 2-DEHYDROPANTOATE 2-REDUCTASE"/>
    <property type="match status" value="1"/>
</dbReference>
<dbReference type="GO" id="GO:0015940">
    <property type="term" value="P:pantothenate biosynthetic process"/>
    <property type="evidence" value="ECO:0007669"/>
    <property type="project" value="UniProtKB-UniPathway"/>
</dbReference>
<dbReference type="GO" id="GO:0005737">
    <property type="term" value="C:cytoplasm"/>
    <property type="evidence" value="ECO:0007669"/>
    <property type="project" value="TreeGrafter"/>
</dbReference>
<dbReference type="InterPro" id="IPR003710">
    <property type="entry name" value="ApbA"/>
</dbReference>
<evidence type="ECO:0000256" key="5">
    <source>
        <dbReference type="ARBA" id="ARBA00019465"/>
    </source>
</evidence>
<dbReference type="EMBL" id="NEVQ01000001">
    <property type="protein sequence ID" value="OZI67606.1"/>
    <property type="molecule type" value="Genomic_DNA"/>
</dbReference>
<evidence type="ECO:0000256" key="10">
    <source>
        <dbReference type="ARBA" id="ARBA00048793"/>
    </source>
</evidence>
<dbReference type="SUPFAM" id="SSF48179">
    <property type="entry name" value="6-phosphogluconate dehydrogenase C-terminal domain-like"/>
    <property type="match status" value="1"/>
</dbReference>